<dbReference type="SUPFAM" id="SSF56954">
    <property type="entry name" value="Outer membrane efflux proteins (OEP)"/>
    <property type="match status" value="1"/>
</dbReference>
<sequence length="183" mass="21526">MGIPESPNQSPNPIQREVVATPDKERTLDLKTAEEKLWKNNLLLLASRFNIDARKAGIEQAGLYANPNIFIDQSIYAEPTQRYFDFTRSGQTVVQIQQLFLLGGKIGKRVRVAELNARMGEQEFYDLARELVTKLRKLFYAISTTIDKRFPFTIRVWKPWEERLLPRKWVIKEGRFFKRKYFV</sequence>
<name>A0ABC9SHN1_LEPBO</name>
<reference evidence="1 2" key="1">
    <citation type="submission" date="2013-01" db="EMBL/GenBank/DDBJ databases">
        <authorList>
            <person name="Harkins D.M."/>
            <person name="Durkin A.S."/>
            <person name="Brinkac L.M."/>
            <person name="Haft D.H."/>
            <person name="Selengut J.D."/>
            <person name="Sanka R."/>
            <person name="DePew J."/>
            <person name="Purushe J."/>
            <person name="Hartskeerl R.A."/>
            <person name="Ahmed A."/>
            <person name="van der Linden H."/>
            <person name="Goris M.G.A."/>
            <person name="Vinetz J.M."/>
            <person name="Sutton G.G."/>
            <person name="Nierman W.C."/>
            <person name="Fouts D.E."/>
        </authorList>
    </citation>
    <scope>NUCLEOTIDE SEQUENCE [LARGE SCALE GENOMIC DNA]</scope>
    <source>
        <strain evidence="1 2">Brem 328</strain>
    </source>
</reference>
<dbReference type="PANTHER" id="PTHR30203:SF23">
    <property type="entry name" value="OUTER MEMBRANE EFFLUX PROTEIN"/>
    <property type="match status" value="1"/>
</dbReference>
<accession>A0ABC9SHN1</accession>
<comment type="caution">
    <text evidence="1">The sequence shown here is derived from an EMBL/GenBank/DDBJ whole genome shotgun (WGS) entry which is preliminary data.</text>
</comment>
<dbReference type="Proteomes" id="UP000012166">
    <property type="component" value="Unassembled WGS sequence"/>
</dbReference>
<evidence type="ECO:0000313" key="1">
    <source>
        <dbReference type="EMBL" id="EMN17318.1"/>
    </source>
</evidence>
<evidence type="ECO:0000313" key="2">
    <source>
        <dbReference type="Proteomes" id="UP000012166"/>
    </source>
</evidence>
<protein>
    <submittedName>
        <fullName evidence="1">Outer membrane efflux protein</fullName>
    </submittedName>
</protein>
<dbReference type="Gene3D" id="1.20.1600.10">
    <property type="entry name" value="Outer membrane efflux proteins (OEP)"/>
    <property type="match status" value="1"/>
</dbReference>
<dbReference type="AlphaFoldDB" id="A0ABC9SHN1"/>
<dbReference type="PANTHER" id="PTHR30203">
    <property type="entry name" value="OUTER MEMBRANE CATION EFFLUX PROTEIN"/>
    <property type="match status" value="1"/>
</dbReference>
<gene>
    <name evidence="1" type="ORF">LEP1GSC056_1324</name>
</gene>
<proteinExistence type="predicted"/>
<dbReference type="InterPro" id="IPR010131">
    <property type="entry name" value="MdtP/NodT-like"/>
</dbReference>
<organism evidence="1 2">
    <name type="scientific">Leptospira borgpetersenii str. Brem 328</name>
    <dbReference type="NCBI Taxonomy" id="1049780"/>
    <lineage>
        <taxon>Bacteria</taxon>
        <taxon>Pseudomonadati</taxon>
        <taxon>Spirochaetota</taxon>
        <taxon>Spirochaetia</taxon>
        <taxon>Leptospirales</taxon>
        <taxon>Leptospiraceae</taxon>
        <taxon>Leptospira</taxon>
    </lineage>
</organism>
<dbReference type="EMBL" id="AHMS02000027">
    <property type="protein sequence ID" value="EMN17318.1"/>
    <property type="molecule type" value="Genomic_DNA"/>
</dbReference>